<comment type="similarity">
    <text evidence="1">Belongs to the SlyX family.</text>
</comment>
<evidence type="ECO:0000256" key="2">
    <source>
        <dbReference type="SAM" id="Coils"/>
    </source>
</evidence>
<accession>A0A0R0BL76</accession>
<accession>A0A7W3UYW7</accession>
<evidence type="ECO:0000313" key="3">
    <source>
        <dbReference type="EMBL" id="KRG57999.1"/>
    </source>
</evidence>
<dbReference type="NCBIfam" id="NF002024">
    <property type="entry name" value="PRK00846.1"/>
    <property type="match status" value="1"/>
</dbReference>
<reference evidence="3 5" key="1">
    <citation type="submission" date="2015-05" db="EMBL/GenBank/DDBJ databases">
        <title>Genome sequencing and analysis of members of genus Stenotrophomonas.</title>
        <authorList>
            <person name="Patil P.P."/>
            <person name="Midha S."/>
            <person name="Patil P.B."/>
        </authorList>
    </citation>
    <scope>NUCLEOTIDE SEQUENCE [LARGE SCALE GENOMIC DNA]</scope>
    <source>
        <strain evidence="3 5">DSM 17805</strain>
    </source>
</reference>
<evidence type="ECO:0000256" key="1">
    <source>
        <dbReference type="HAMAP-Rule" id="MF_00715"/>
    </source>
</evidence>
<dbReference type="EMBL" id="JACIUV010000002">
    <property type="protein sequence ID" value="MBB1116415.1"/>
    <property type="molecule type" value="Genomic_DNA"/>
</dbReference>
<protein>
    <recommendedName>
        <fullName evidence="1">Protein SlyX homolog</fullName>
    </recommendedName>
</protein>
<dbReference type="Gene3D" id="1.20.5.300">
    <property type="match status" value="1"/>
</dbReference>
<feature type="coiled-coil region" evidence="2">
    <location>
        <begin position="13"/>
        <end position="47"/>
    </location>
</feature>
<dbReference type="InterPro" id="IPR007236">
    <property type="entry name" value="SlyX"/>
</dbReference>
<name>A0A0R0BL76_9GAMM</name>
<dbReference type="PANTHER" id="PTHR36508">
    <property type="entry name" value="PROTEIN SLYX"/>
    <property type="match status" value="1"/>
</dbReference>
<dbReference type="STRING" id="266128.ABB25_08945"/>
<organism evidence="3 5">
    <name type="scientific">Stenotrophomonas koreensis</name>
    <dbReference type="NCBI Taxonomy" id="266128"/>
    <lineage>
        <taxon>Bacteria</taxon>
        <taxon>Pseudomonadati</taxon>
        <taxon>Pseudomonadota</taxon>
        <taxon>Gammaproteobacteria</taxon>
        <taxon>Lysobacterales</taxon>
        <taxon>Lysobacteraceae</taxon>
        <taxon>Stenotrophomonas</taxon>
    </lineage>
</organism>
<evidence type="ECO:0000313" key="6">
    <source>
        <dbReference type="Proteomes" id="UP000550609"/>
    </source>
</evidence>
<dbReference type="OrthoDB" id="5998734at2"/>
<comment type="caution">
    <text evidence="3">The sequence shown here is derived from an EMBL/GenBank/DDBJ whole genome shotgun (WGS) entry which is preliminary data.</text>
</comment>
<dbReference type="Proteomes" id="UP000550609">
    <property type="component" value="Unassembled WGS sequence"/>
</dbReference>
<dbReference type="Pfam" id="PF04102">
    <property type="entry name" value="SlyX"/>
    <property type="match status" value="1"/>
</dbReference>
<sequence length="83" mass="9201">MTATDPSTHSAREQALEARLVELETRLSFQEHTIAELSDALAEARMEGARNTNLLRVLMEDLGKMRNALNSSDPASEPPPPHY</sequence>
<keyword evidence="2" id="KW-0175">Coiled coil</keyword>
<dbReference type="HAMAP" id="MF_00715">
    <property type="entry name" value="SlyX"/>
    <property type="match status" value="1"/>
</dbReference>
<dbReference type="EMBL" id="LDJH01000013">
    <property type="protein sequence ID" value="KRG57999.1"/>
    <property type="molecule type" value="Genomic_DNA"/>
</dbReference>
<proteinExistence type="inferred from homology"/>
<gene>
    <name evidence="1" type="primary">slyX</name>
    <name evidence="3" type="ORF">ABB25_08945</name>
    <name evidence="4" type="ORF">H4O09_04965</name>
</gene>
<evidence type="ECO:0000313" key="4">
    <source>
        <dbReference type="EMBL" id="MBB1116415.1"/>
    </source>
</evidence>
<dbReference type="PANTHER" id="PTHR36508:SF1">
    <property type="entry name" value="PROTEIN SLYX"/>
    <property type="match status" value="1"/>
</dbReference>
<reference evidence="4 6" key="2">
    <citation type="submission" date="2020-08" db="EMBL/GenBank/DDBJ databases">
        <title>Stenotrophomonas sp. W1S232.</title>
        <authorList>
            <person name="Deng Y."/>
        </authorList>
    </citation>
    <scope>NUCLEOTIDE SEQUENCE [LARGE SCALE GENOMIC DNA]</scope>
    <source>
        <strain evidence="4 6">W1S232</strain>
    </source>
</reference>
<evidence type="ECO:0000313" key="5">
    <source>
        <dbReference type="Proteomes" id="UP000051254"/>
    </source>
</evidence>
<dbReference type="AlphaFoldDB" id="A0A0R0BL76"/>
<keyword evidence="5" id="KW-1185">Reference proteome</keyword>
<dbReference type="RefSeq" id="WP_057665996.1">
    <property type="nucleotide sequence ID" value="NZ_JACIUV010000002.1"/>
</dbReference>
<dbReference type="Proteomes" id="UP000051254">
    <property type="component" value="Unassembled WGS sequence"/>
</dbReference>
<dbReference type="PATRIC" id="fig|266128.3.peg.657"/>